<dbReference type="EMBL" id="JAIXMP010000012">
    <property type="protein sequence ID" value="KAI9264092.1"/>
    <property type="molecule type" value="Genomic_DNA"/>
</dbReference>
<evidence type="ECO:0008006" key="4">
    <source>
        <dbReference type="Google" id="ProtNLM"/>
    </source>
</evidence>
<dbReference type="GO" id="GO:0005777">
    <property type="term" value="C:peroxisome"/>
    <property type="evidence" value="ECO:0007669"/>
    <property type="project" value="InterPro"/>
</dbReference>
<feature type="compositionally biased region" description="Acidic residues" evidence="1">
    <location>
        <begin position="2103"/>
        <end position="2112"/>
    </location>
</feature>
<proteinExistence type="predicted"/>
<feature type="compositionally biased region" description="Basic and acidic residues" evidence="1">
    <location>
        <begin position="375"/>
        <end position="384"/>
    </location>
</feature>
<feature type="compositionally biased region" description="Low complexity" evidence="1">
    <location>
        <begin position="344"/>
        <end position="374"/>
    </location>
</feature>
<evidence type="ECO:0000256" key="1">
    <source>
        <dbReference type="SAM" id="MobiDB-lite"/>
    </source>
</evidence>
<feature type="region of interest" description="Disordered" evidence="1">
    <location>
        <begin position="1959"/>
        <end position="1985"/>
    </location>
</feature>
<protein>
    <recommendedName>
        <fullName evidence="4">VWFA domain-containing protein</fullName>
    </recommendedName>
</protein>
<comment type="caution">
    <text evidence="2">The sequence shown here is derived from an EMBL/GenBank/DDBJ whole genome shotgun (WGS) entry which is preliminary data.</text>
</comment>
<name>A0AAD5K0W6_9FUNG</name>
<reference evidence="2" key="1">
    <citation type="journal article" date="2022" name="IScience">
        <title>Evolution of zygomycete secretomes and the origins of terrestrial fungal ecologies.</title>
        <authorList>
            <person name="Chang Y."/>
            <person name="Wang Y."/>
            <person name="Mondo S."/>
            <person name="Ahrendt S."/>
            <person name="Andreopoulos W."/>
            <person name="Barry K."/>
            <person name="Beard J."/>
            <person name="Benny G.L."/>
            <person name="Blankenship S."/>
            <person name="Bonito G."/>
            <person name="Cuomo C."/>
            <person name="Desiro A."/>
            <person name="Gervers K.A."/>
            <person name="Hundley H."/>
            <person name="Kuo A."/>
            <person name="LaButti K."/>
            <person name="Lang B.F."/>
            <person name="Lipzen A."/>
            <person name="O'Donnell K."/>
            <person name="Pangilinan J."/>
            <person name="Reynolds N."/>
            <person name="Sandor L."/>
            <person name="Smith M.E."/>
            <person name="Tsang A."/>
            <person name="Grigoriev I.V."/>
            <person name="Stajich J.E."/>
            <person name="Spatafora J.W."/>
        </authorList>
    </citation>
    <scope>NUCLEOTIDE SEQUENCE</scope>
    <source>
        <strain evidence="2">RSA 2281</strain>
    </source>
</reference>
<feature type="region of interest" description="Disordered" evidence="1">
    <location>
        <begin position="304"/>
        <end position="384"/>
    </location>
</feature>
<dbReference type="PANTHER" id="PTHR14918:SF3">
    <property type="entry name" value="KICSTOR COMPLEX PROTEIN SZT2"/>
    <property type="match status" value="1"/>
</dbReference>
<dbReference type="Proteomes" id="UP001209540">
    <property type="component" value="Unassembled WGS sequence"/>
</dbReference>
<accession>A0AAD5K0W6</accession>
<evidence type="ECO:0000313" key="2">
    <source>
        <dbReference type="EMBL" id="KAI9264092.1"/>
    </source>
</evidence>
<feature type="region of interest" description="Disordered" evidence="1">
    <location>
        <begin position="2098"/>
        <end position="2122"/>
    </location>
</feature>
<gene>
    <name evidence="2" type="ORF">BDA99DRAFT_463016</name>
</gene>
<feature type="region of interest" description="Disordered" evidence="1">
    <location>
        <begin position="1"/>
        <end position="27"/>
    </location>
</feature>
<feature type="region of interest" description="Disordered" evidence="1">
    <location>
        <begin position="2789"/>
        <end position="2816"/>
    </location>
</feature>
<feature type="compositionally biased region" description="Polar residues" evidence="1">
    <location>
        <begin position="2265"/>
        <end position="2283"/>
    </location>
</feature>
<dbReference type="PANTHER" id="PTHR14918">
    <property type="entry name" value="KICSTOR COMPLEX PROTEIN SZT2"/>
    <property type="match status" value="1"/>
</dbReference>
<dbReference type="Gene3D" id="3.40.50.410">
    <property type="entry name" value="von Willebrand factor, type A domain"/>
    <property type="match status" value="1"/>
</dbReference>
<feature type="compositionally biased region" description="Low complexity" evidence="1">
    <location>
        <begin position="2293"/>
        <end position="2309"/>
    </location>
</feature>
<sequence length="3693" mass="416576">MSNADDNTTIVTTSSDNNKNNNPHATHLTSQNLKSARSAILFTKNAAFHSRTTLTLWLFNRMFEPIDPSYEHEGMSFLEISNNTLSSVPSTPTATVATQQQQQEGEETKIKQEEEIMILTPRTRILSIANEYCMVIMMDLSSSLATTDVNRGNIMIDNIHATLRNIMVGLAQPLPMPTTTSNFASFEPIIRLTVIAECSQFGSNINVIPILAEFPTMRVFLQNVRVTPSNVSSILKILHDNVAIFLRDLATFRQKLTKRRSKLGYELDVRRNHSSVMMDHEGEEGTHEGRDEFFDGTTTYMEPLQDTTLTATTTTTTTTTTGKSTKKKGQKDGKTSAPKKTKNTKSQTSNTQKSTTTSSTTTTTTNTRSRQQNRSNEHHSKKDIWGVGKTGSNLSYILHAGVFALDLLPPTGQRSLILLTDGVVKSNIQDEMIIRQLSSDGITCNVVQISAGPFMDCNFGFIPDTDILKFVASATGGQYIHIEELLWASPSLNHKNNYGSTATTPSTTGSLDILDRMMGELTLPQQKFLMHEIFLDKSVLRRGAGSGTTGTAATSPEKSQQNNYLAMGTAGGTTVGRGARNRFSWIPHAEPESVESKLLRYQEYVLPTPLSHVIAARTRQGFSLISITLDRRRVTPLNSSSSRGIGGGGHGGKKVQVVITLSLQWQPQITIEYRIRAVLSPNNDWILSSYFGTGTIFEDATYLSSSAGSINPNFSRLLAALINPKTEILIRANNTFSHLLGNWDQFQRRFQVMGIFTGGGTQGHSSNNSIGNLPGSAAILKISKLKQLLTTISEADKQLNTFLTVVESNTMNRRMMASSYISHFQEVWQKMDDSSDVRHYTSCWYDTHHHFDLILHFTPYYCYTYRNHSSSTTNYIASAEEAVISTVLDILTELLRQMTDFISNRGTFIKISPPVIASHSARMHEIQITHENLRTIHIDVRFFNTPLTTRLQIMEELMHILGTRIELNEGQILADLDIGHPSDSATVNHTTTTMATTRNNYRSSTAKIEIAKRPLFGLLMRDTEHYFGIAKGREEGYYRRRPTTAALLAGEYIVRNYLRRQRWSWDTKVAVPVEGIADDFYGLHSLHDLAFERLCQARLKEGYVLISFNENTCHFYKEFQDRNTTERSAQYFIWRDPAKHILTTEFWLEPVTRDAHRIERDIVQTEQRRLFQQDRKIISRLVTFDWTFVTGHQQQRGLSPPSSGKTIDESHLDNDLLGIHHIRKSMVIDISSVLRPSIFSIAVYPCPQQQQSVGDYHLNPSLPPNGMDSTTVAVTTTDPSQIHGVVWLQTERYLPLTAPVASITSPSKTDDSYNTRSWHGGSNNAMASPSISLIRGGNSSHYVGSACQCPRPDHEFLSHREALSDLPSSYRDVVLTHYYFQQYLCVLADCKLDTKSPLPNDSFWSSFFREIIHGSSSPETHASKSTLRFVRRITDMECFIKTFNPSTFIVALIPSLTTLVQGASDTSSSPGDGHLGFLLFECHRQTATSRMGEAYHDEEDESNNNNHSEHVSSGKGYTFKEIDFSSIKESILSPRLTHGFNHGGKTSNEEEDAQQHHKVLSDYKSRLLQDMTDIYSSCYAKSIYSSLLFGSMVADQDFDKVLDICEETVLDIDLTGYLNVQTLLKRHGRTSVDEWNSAQQRFNSVLEHYFEPIMYSKKRSQFIYCYRPAHVKIGQHHKSETTGAKLTKLADIVVSAQCPLFIRLEYTLKNSKQSTTMTLPLEFLPTSYEGQDALGQLFNYEPVDIGSLESPVASVDESSATVRLVCMTIPQTKYAPVVHSRHSHGCPAENPVHHQSSLFDNENEYREALSGLSTEKQDALIETKARLAWLLTEEVMHGLLRAGPVTDVVVRYIQSHLMKKNPFVDFPTTMVIPLVFVKDQQMSRRVFLEQLERNAMTPYKLVRVGDCFYATDQKEYTDIFDAGDSYFYRSSETTSQHQHQPQEGADFFMDLGIEVYSDKPSHPQQQTLQQQQQSSQQQENVAGSPNDEFCEGLGISIMEPDIFSDEENPTSTNNMVDHQQVYQQLYWLLIIPRSQTVQIYFYSKMPQSVNRSEIVRMTKVMINDAIERTNKLVLLQHLNATRVCSKYLLANTDAASNNANDMSSDESSDDSNDNGKSNYMDTTTATGGNLVEMLSTSGEEASFTPPKKFRPGQFACDVIFTWRFPLHWRLQPNIALNALSSDVLRHFTVRNRPNIFVCMRDDTVIYCTLHESTVVNHYTDGSIIDYPMNDDTQQHQQSMRATSPHNSLLAMGINDSMAFSHHSRAQSAQPTATSYSLSQQTQQDSHHGGGNNGTNNSSRRTSPRSSPGGKVHSTNSIQLSPEPRKSTRTVESRELVLEVYGVDLPNWISDELVDLLENRLMSHVTLKEVQQFLLRNPGSKLSRADIDFILPVDKTPAVHENMQLPTDICDRVQFARLLRESVLTNSIRVLTGNGLATSLKNYRLRQQYNNFNLGSRGSYFTHKDNLNPENAAVEELCFYYSCINRTPGVCTDLELNIGQGVAGVILSFNDFLIENDMQSTTTDTEKQPPDAMPRSLLSAFASKSAYNSNMGDQQHHQLHFGRSLSVDIWTVGQVDGRALYDHIYKCFRQSICDYIIEQSIASTLPLFEDGVGATEETPLEDISDVQFSALLSSLVHVLEGSYLWNNPSVNMVSYPVHLQPWSLNQVVQRLNADFIALNSNIKSAVGIQRFIHEHRQQQQESYNNTRKALHYKICYSCTDLKHEAQALMQPQKNIRYSMISGLNEFSTYRHFHGPTRPELTVASNTTVIEESAGGLNRSDVASILRTDQHSAHSRHESIASSNVPNNNNNNNNTKSIIPNKLLQKPMPSSHKDAAHRRAFHLVVLDAESFTLYTYNYTKPFVDQLTQSIEQTLTLQNNRARMLQNIMHQKLGLFRHSEAFSTICNDSAHTMAITAEDESTRGVEILKNLVNNNMFSTSSHHHHGMEPGSATTTTAVSRPSLSAASSATRLSNTKMGSTATLPTTVSTSISLHSSSSQLLTDCNTALQSAYTSPVHTVTTTLSDADQIPDYLTQHGTPFLNTFLQHSQLRAAHDKAFNVYIKWASRYSSAWMQKAGLESKRDRNDNNNASEMMSVTELRLILKSSRLLHFCRTPLVFSDIDPKRSGIFTNTNANVETIQQYHIREETMIWYEGLAHTFMEEYASYLQSVGMHVIVHGVSGNNNPSKEDQGVYLSHYKVADDFLVRSPVIYLLQVYPGGTIMCEARLTDVFVSVTLYTLHRRYGRLAAMSHSPYQHESSEKRRADFKDFTEECDRFKQKIHVNSFVYDFNLKFIQQSLDNAASLPSSVDLLGIIKNTFSLYYKPANYSRNRIISGIYELTPNEDQHHEEENSMKNLFSMVIRNASKYGFESLYTNGVPTACFISSNDTSFGKEKGHHHRQGSNNSCYRYTLLITDEHHGGGRMGQENHNSLGIDHYDYAESPRQQEMATTPTTITANSTKVIVQYFIIITYQEPKRFAAKKDRTWYHSPGYKPRALSGSPEEILEPEKHTLGDVTQKARQRIDDLMQQAVRSYHQDVMWNQLYQSIGNKKTIEQAEVQVLLKLVDEFYALDAISAEDSLQRFMQLNLSWERLLDTIHQFYPKTSKILLQQDDSSSIICRHLVLFNPSAIQEYFVHIIVTSSPSTSSSTTQKQPSVQIFSKSKQPRTITDALDRTEELFIGELAVILGYCLWKYTKN</sequence>
<feature type="region of interest" description="Disordered" evidence="1">
    <location>
        <begin position="2260"/>
        <end position="2330"/>
    </location>
</feature>
<feature type="compositionally biased region" description="Low complexity" evidence="1">
    <location>
        <begin position="1964"/>
        <end position="1978"/>
    </location>
</feature>
<feature type="region of interest" description="Disordered" evidence="1">
    <location>
        <begin position="1535"/>
        <end position="1556"/>
    </location>
</feature>
<keyword evidence="3" id="KW-1185">Reference proteome</keyword>
<feature type="compositionally biased region" description="Low complexity" evidence="1">
    <location>
        <begin position="304"/>
        <end position="323"/>
    </location>
</feature>
<dbReference type="InterPro" id="IPR036465">
    <property type="entry name" value="vWFA_dom_sf"/>
</dbReference>
<reference evidence="2" key="2">
    <citation type="submission" date="2023-02" db="EMBL/GenBank/DDBJ databases">
        <authorList>
            <consortium name="DOE Joint Genome Institute"/>
            <person name="Mondo S.J."/>
            <person name="Chang Y."/>
            <person name="Wang Y."/>
            <person name="Ahrendt S."/>
            <person name="Andreopoulos W."/>
            <person name="Barry K."/>
            <person name="Beard J."/>
            <person name="Benny G.L."/>
            <person name="Blankenship S."/>
            <person name="Bonito G."/>
            <person name="Cuomo C."/>
            <person name="Desiro A."/>
            <person name="Gervers K.A."/>
            <person name="Hundley H."/>
            <person name="Kuo A."/>
            <person name="LaButti K."/>
            <person name="Lang B.F."/>
            <person name="Lipzen A."/>
            <person name="O'Donnell K."/>
            <person name="Pangilinan J."/>
            <person name="Reynolds N."/>
            <person name="Sandor L."/>
            <person name="Smith M.W."/>
            <person name="Tsang A."/>
            <person name="Grigoriev I.V."/>
            <person name="Stajich J.E."/>
            <person name="Spatafora J.W."/>
        </authorList>
    </citation>
    <scope>NUCLEOTIDE SEQUENCE</scope>
    <source>
        <strain evidence="2">RSA 2281</strain>
    </source>
</reference>
<feature type="region of interest" description="Disordered" evidence="1">
    <location>
        <begin position="1494"/>
        <end position="1514"/>
    </location>
</feature>
<evidence type="ECO:0000313" key="3">
    <source>
        <dbReference type="Proteomes" id="UP001209540"/>
    </source>
</evidence>
<dbReference type="InterPro" id="IPR033228">
    <property type="entry name" value="SZT2"/>
</dbReference>
<organism evidence="2 3">
    <name type="scientific">Phascolomyces articulosus</name>
    <dbReference type="NCBI Taxonomy" id="60185"/>
    <lineage>
        <taxon>Eukaryota</taxon>
        <taxon>Fungi</taxon>
        <taxon>Fungi incertae sedis</taxon>
        <taxon>Mucoromycota</taxon>
        <taxon>Mucoromycotina</taxon>
        <taxon>Mucoromycetes</taxon>
        <taxon>Mucorales</taxon>
        <taxon>Lichtheimiaceae</taxon>
        <taxon>Phascolomyces</taxon>
    </lineage>
</organism>